<dbReference type="eggNOG" id="COG1012">
    <property type="taxonomic scope" value="Bacteria"/>
</dbReference>
<organism evidence="6 7">
    <name type="scientific">Frankia alni (strain DSM 45986 / CECT 9034 / ACN14a)</name>
    <dbReference type="NCBI Taxonomy" id="326424"/>
    <lineage>
        <taxon>Bacteria</taxon>
        <taxon>Bacillati</taxon>
        <taxon>Actinomycetota</taxon>
        <taxon>Actinomycetes</taxon>
        <taxon>Frankiales</taxon>
        <taxon>Frankiaceae</taxon>
        <taxon>Frankia</taxon>
    </lineage>
</organism>
<dbReference type="FunFam" id="3.40.605.10:FF:000007">
    <property type="entry name" value="NAD/NADP-dependent betaine aldehyde dehydrogenase"/>
    <property type="match status" value="1"/>
</dbReference>
<dbReference type="Gene3D" id="3.40.309.10">
    <property type="entry name" value="Aldehyde Dehydrogenase, Chain A, domain 2"/>
    <property type="match status" value="1"/>
</dbReference>
<reference evidence="6 7" key="1">
    <citation type="journal article" date="2007" name="Genome Res.">
        <title>Genome characteristics of facultatively symbiotic Frankia sp. strains reflect host range and host plant biogeography.</title>
        <authorList>
            <person name="Normand P."/>
            <person name="Lapierre P."/>
            <person name="Tisa L.S."/>
            <person name="Gogarten J.P."/>
            <person name="Alloisio N."/>
            <person name="Bagnarol E."/>
            <person name="Bassi C.A."/>
            <person name="Berry A.M."/>
            <person name="Bickhart D.M."/>
            <person name="Choisne N."/>
            <person name="Couloux A."/>
            <person name="Cournoyer B."/>
            <person name="Cruveiller S."/>
            <person name="Daubin V."/>
            <person name="Demange N."/>
            <person name="Francino M.P."/>
            <person name="Goltsman E."/>
            <person name="Huang Y."/>
            <person name="Kopp O.R."/>
            <person name="Labarre L."/>
            <person name="Lapidus A."/>
            <person name="Lavire C."/>
            <person name="Marechal J."/>
            <person name="Martinez M."/>
            <person name="Mastronunzio J.E."/>
            <person name="Mullin B.C."/>
            <person name="Niemann J."/>
            <person name="Pujic P."/>
            <person name="Rawnsley T."/>
            <person name="Rouy Z."/>
            <person name="Schenowitz C."/>
            <person name="Sellstedt A."/>
            <person name="Tavares F."/>
            <person name="Tomkins J.P."/>
            <person name="Vallenet D."/>
            <person name="Valverde C."/>
            <person name="Wall L.G."/>
            <person name="Wang Y."/>
            <person name="Medigue C."/>
            <person name="Benson D.R."/>
        </authorList>
    </citation>
    <scope>NUCLEOTIDE SEQUENCE [LARGE SCALE GENOMIC DNA]</scope>
    <source>
        <strain evidence="7">DSM 45986 / CECT 9034 / ACN14a</strain>
    </source>
</reference>
<dbReference type="PANTHER" id="PTHR42804:SF1">
    <property type="entry name" value="ALDEHYDE DEHYDROGENASE-RELATED"/>
    <property type="match status" value="1"/>
</dbReference>
<evidence type="ECO:0000256" key="3">
    <source>
        <dbReference type="PROSITE-ProRule" id="PRU10007"/>
    </source>
</evidence>
<feature type="domain" description="Aldehyde dehydrogenase" evidence="5">
    <location>
        <begin position="2"/>
        <end position="454"/>
    </location>
</feature>
<keyword evidence="2 4" id="KW-0560">Oxidoreductase</keyword>
<dbReference type="InterPro" id="IPR016161">
    <property type="entry name" value="Ald_DH/histidinol_DH"/>
</dbReference>
<dbReference type="Gene3D" id="3.40.605.10">
    <property type="entry name" value="Aldehyde Dehydrogenase, Chain A, domain 1"/>
    <property type="match status" value="1"/>
</dbReference>
<evidence type="ECO:0000256" key="4">
    <source>
        <dbReference type="RuleBase" id="RU003345"/>
    </source>
</evidence>
<dbReference type="InterPro" id="IPR029510">
    <property type="entry name" value="Ald_DH_CS_GLU"/>
</dbReference>
<dbReference type="InterPro" id="IPR015590">
    <property type="entry name" value="Aldehyde_DH_dom"/>
</dbReference>
<keyword evidence="7" id="KW-1185">Reference proteome</keyword>
<dbReference type="Proteomes" id="UP000000657">
    <property type="component" value="Chromosome"/>
</dbReference>
<dbReference type="STRING" id="326424.FRAAL3375"/>
<dbReference type="InterPro" id="IPR016163">
    <property type="entry name" value="Ald_DH_C"/>
</dbReference>
<accession>Q0RKD9</accession>
<name>Q0RKD9_FRAAA</name>
<feature type="active site" evidence="3">
    <location>
        <position position="228"/>
    </location>
</feature>
<evidence type="ECO:0000259" key="5">
    <source>
        <dbReference type="Pfam" id="PF00171"/>
    </source>
</evidence>
<dbReference type="PROSITE" id="PS00687">
    <property type="entry name" value="ALDEHYDE_DEHYDR_GLU"/>
    <property type="match status" value="1"/>
</dbReference>
<dbReference type="FunFam" id="3.40.309.10:FF:000009">
    <property type="entry name" value="Aldehyde dehydrogenase A"/>
    <property type="match status" value="1"/>
</dbReference>
<dbReference type="EC" id="1.2.1.3" evidence="6"/>
<dbReference type="SUPFAM" id="SSF53720">
    <property type="entry name" value="ALDH-like"/>
    <property type="match status" value="1"/>
</dbReference>
<proteinExistence type="inferred from homology"/>
<dbReference type="InterPro" id="IPR016162">
    <property type="entry name" value="Ald_DH_N"/>
</dbReference>
<dbReference type="HOGENOM" id="CLU_005391_0_2_11"/>
<evidence type="ECO:0000256" key="2">
    <source>
        <dbReference type="ARBA" id="ARBA00023002"/>
    </source>
</evidence>
<dbReference type="CDD" id="cd07139">
    <property type="entry name" value="ALDH_AldA-Rv0768"/>
    <property type="match status" value="1"/>
</dbReference>
<evidence type="ECO:0000313" key="6">
    <source>
        <dbReference type="EMBL" id="CAJ62019.1"/>
    </source>
</evidence>
<comment type="similarity">
    <text evidence="1 4">Belongs to the aldehyde dehydrogenase family.</text>
</comment>
<evidence type="ECO:0000313" key="7">
    <source>
        <dbReference type="Proteomes" id="UP000000657"/>
    </source>
</evidence>
<evidence type="ECO:0000256" key="1">
    <source>
        <dbReference type="ARBA" id="ARBA00009986"/>
    </source>
</evidence>
<dbReference type="PANTHER" id="PTHR42804">
    <property type="entry name" value="ALDEHYDE DEHYDROGENASE"/>
    <property type="match status" value="1"/>
</dbReference>
<protein>
    <submittedName>
        <fullName evidence="6">Acetaldehyde dehydrogenase</fullName>
        <ecNumber evidence="6">1.2.1.3</ecNumber>
    </submittedName>
</protein>
<gene>
    <name evidence="6" type="primary">aldH</name>
    <name evidence="6" type="ordered locus">FRAAL3375</name>
</gene>
<sequence>MFSPATEEPIGRVPSASIADVDAAVAAARAAFDTGPWPALDPAERAQIVGRLGKAIRARAEEFADLISAEVGSPRAWSTLGQVGIATAVFATYSGIGRSHEWETTRKGGFGGPVRVRQVPVGVVGAIVPWNAPLFVAALKLAPALLAGCTVVLKPAPQTPLHTYLLAEAAEAAGLPPGVLSIVPGEAAASEHLVRHPGVDKISFTGSTAIGRHIGELCARDLRRCTLELGGKSAAILLPDVDLGTSTVEAIVGGAMSNGGQICVSQTRVLAPRERYDEVVDALGARIGALTVGDPRDPATEVGPLISSQARERVEGYLSSAEADGARLVTGGGRPKGLDRGWYVEPTLFADVDNGMRVAREEIFGPVMVVIGYDGVDDAVRIANDSDYGLAGAVWTTDIAAGEAVAGRIRAGGVGVNSSAGMDLGSPFGGFKQSGIGREGGPEGLAAYTEYQSIILPAG</sequence>
<dbReference type="AlphaFoldDB" id="Q0RKD9"/>
<dbReference type="KEGG" id="fal:FRAAL3375"/>
<dbReference type="Pfam" id="PF00171">
    <property type="entry name" value="Aldedh"/>
    <property type="match status" value="1"/>
</dbReference>
<dbReference type="EMBL" id="CT573213">
    <property type="protein sequence ID" value="CAJ62019.1"/>
    <property type="molecule type" value="Genomic_DNA"/>
</dbReference>
<dbReference type="GO" id="GO:0004029">
    <property type="term" value="F:aldehyde dehydrogenase (NAD+) activity"/>
    <property type="evidence" value="ECO:0007669"/>
    <property type="project" value="UniProtKB-EC"/>
</dbReference>